<name>A0A7M2YTN9_9ACTN</name>
<keyword evidence="3" id="KW-1185">Reference proteome</keyword>
<sequence>MPEVVNIPLADFLLDSGNPRLVETKESQQETALALAQQQGDNLIRLATDIVDQGLDPTTLPAVVATADRQKRYKVVEGNRRILALRALETPSLVTAALSPTSARKLVQLSARYEQAPLDNVPCVLFENEEEAQHWVELRHTGQNQGVGLVEWGAEEKDRYNARHAGTRRPAGQVLDFVERHGRLSAEANASNRRIITTLQRMLNTASVREALGIDILNGKVIALYPTSELARSLSRLVEDLKLNLQVPDLYHLPQREAYVKALPISVKPRKSKMLKTPTFIDNLTAGEPSSAPAQPSKRRRRVQPTRTTVIPRSSTLDVKPPRINAIYNELSTMNVEQYPNGCSVMTRVFIELSVDHYITEKKLLTEKQMRESPLAKRLKTIVAKLEKSGEIPAKLARAVEAIADNQRSAVGASVFSMNQYVHNEFVYPKSHDLYATWDEIAPLMEKLWP</sequence>
<dbReference type="AlphaFoldDB" id="A0A7M2YTN9"/>
<dbReference type="EMBL" id="QQZY01000009">
    <property type="protein sequence ID" value="RDI73512.1"/>
    <property type="molecule type" value="Genomic_DNA"/>
</dbReference>
<reference evidence="3" key="2">
    <citation type="journal article" date="2019" name="MicrobiologyOpen">
        <title>High-quality draft genome sequence of Gaiella occulta isolated from a 150 meter deep mineral water borehole and comparison with the genome sequences of other deep-branching lineages of the phylum Actinobacteria.</title>
        <authorList>
            <person name="Severino R."/>
            <person name="Froufe H.J.C."/>
            <person name="Barroso C."/>
            <person name="Albuquerque L."/>
            <person name="Lobo-da-Cunha A."/>
            <person name="da Costa M.S."/>
            <person name="Egas C."/>
        </authorList>
    </citation>
    <scope>NUCLEOTIDE SEQUENCE [LARGE SCALE GENOMIC DNA]</scope>
    <source>
        <strain evidence="3">F2-233</strain>
    </source>
</reference>
<reference evidence="2 3" key="1">
    <citation type="submission" date="2018-07" db="EMBL/GenBank/DDBJ databases">
        <title>High-quality-draft genome sequence of Gaiella occulta.</title>
        <authorList>
            <person name="Severino R."/>
            <person name="Froufe H.J.C."/>
            <person name="Rainey F.A."/>
            <person name="Barroso C."/>
            <person name="Albuquerque L."/>
            <person name="Lobo-Da-Cunha A."/>
            <person name="Da Costa M.S."/>
            <person name="Egas C."/>
        </authorList>
    </citation>
    <scope>NUCLEOTIDE SEQUENCE [LARGE SCALE GENOMIC DNA]</scope>
    <source>
        <strain evidence="2 3">F2-233</strain>
    </source>
</reference>
<evidence type="ECO:0000313" key="2">
    <source>
        <dbReference type="EMBL" id="RDI73512.1"/>
    </source>
</evidence>
<gene>
    <name evidence="2" type="ORF">Gocc_2868</name>
</gene>
<accession>A0A7M2YTN9</accession>
<comment type="caution">
    <text evidence="2">The sequence shown here is derived from an EMBL/GenBank/DDBJ whole genome shotgun (WGS) entry which is preliminary data.</text>
</comment>
<evidence type="ECO:0008006" key="4">
    <source>
        <dbReference type="Google" id="ProtNLM"/>
    </source>
</evidence>
<dbReference type="OrthoDB" id="4828114at2"/>
<evidence type="ECO:0000313" key="3">
    <source>
        <dbReference type="Proteomes" id="UP000254134"/>
    </source>
</evidence>
<dbReference type="RefSeq" id="WP_114797257.1">
    <property type="nucleotide sequence ID" value="NZ_QQZY01000009.1"/>
</dbReference>
<protein>
    <recommendedName>
        <fullName evidence="4">ParB/Sulfiredoxin domain-containing protein</fullName>
    </recommendedName>
</protein>
<proteinExistence type="predicted"/>
<feature type="region of interest" description="Disordered" evidence="1">
    <location>
        <begin position="282"/>
        <end position="308"/>
    </location>
</feature>
<evidence type="ECO:0000256" key="1">
    <source>
        <dbReference type="SAM" id="MobiDB-lite"/>
    </source>
</evidence>
<dbReference type="Proteomes" id="UP000254134">
    <property type="component" value="Unassembled WGS sequence"/>
</dbReference>
<organism evidence="2 3">
    <name type="scientific">Gaiella occulta</name>
    <dbReference type="NCBI Taxonomy" id="1002870"/>
    <lineage>
        <taxon>Bacteria</taxon>
        <taxon>Bacillati</taxon>
        <taxon>Actinomycetota</taxon>
        <taxon>Thermoleophilia</taxon>
        <taxon>Gaiellales</taxon>
        <taxon>Gaiellaceae</taxon>
        <taxon>Gaiella</taxon>
    </lineage>
</organism>